<comment type="caution">
    <text evidence="2">The sequence shown here is derived from an EMBL/GenBank/DDBJ whole genome shotgun (WGS) entry which is preliminary data.</text>
</comment>
<organism evidence="2 3">
    <name type="scientific">Elysia marginata</name>
    <dbReference type="NCBI Taxonomy" id="1093978"/>
    <lineage>
        <taxon>Eukaryota</taxon>
        <taxon>Metazoa</taxon>
        <taxon>Spiralia</taxon>
        <taxon>Lophotrochozoa</taxon>
        <taxon>Mollusca</taxon>
        <taxon>Gastropoda</taxon>
        <taxon>Heterobranchia</taxon>
        <taxon>Euthyneura</taxon>
        <taxon>Panpulmonata</taxon>
        <taxon>Sacoglossa</taxon>
        <taxon>Placobranchoidea</taxon>
        <taxon>Plakobranchidae</taxon>
        <taxon>Elysia</taxon>
    </lineage>
</organism>
<dbReference type="EMBL" id="BMAT01003053">
    <property type="protein sequence ID" value="GFS19214.1"/>
    <property type="molecule type" value="Genomic_DNA"/>
</dbReference>
<evidence type="ECO:0000313" key="3">
    <source>
        <dbReference type="Proteomes" id="UP000762676"/>
    </source>
</evidence>
<keyword evidence="1" id="KW-0472">Membrane</keyword>
<accession>A0AAV4J8V7</accession>
<keyword evidence="1" id="KW-1133">Transmembrane helix</keyword>
<sequence length="166" mass="18304">MKDPARIPASDPFQLTLNCVKLTKRRAYPSSLGMTRPGILLLVVATAFVVLVVVVVVVVVVAVVVVVLKRFIFLIQATIGSSKNNPFEGVTQREELEVPKDQAAIYKYRPTTMIRVVLATMLLSVAVQAATIIEFLKFFSEAKTGRSGSRLGRNPEVDMNMVRSLR</sequence>
<dbReference type="AlphaFoldDB" id="A0AAV4J8V7"/>
<reference evidence="2 3" key="1">
    <citation type="journal article" date="2021" name="Elife">
        <title>Chloroplast acquisition without the gene transfer in kleptoplastic sea slugs, Plakobranchus ocellatus.</title>
        <authorList>
            <person name="Maeda T."/>
            <person name="Takahashi S."/>
            <person name="Yoshida T."/>
            <person name="Shimamura S."/>
            <person name="Takaki Y."/>
            <person name="Nagai Y."/>
            <person name="Toyoda A."/>
            <person name="Suzuki Y."/>
            <person name="Arimoto A."/>
            <person name="Ishii H."/>
            <person name="Satoh N."/>
            <person name="Nishiyama T."/>
            <person name="Hasebe M."/>
            <person name="Maruyama T."/>
            <person name="Minagawa J."/>
            <person name="Obokata J."/>
            <person name="Shigenobu S."/>
        </authorList>
    </citation>
    <scope>NUCLEOTIDE SEQUENCE [LARGE SCALE GENOMIC DNA]</scope>
</reference>
<evidence type="ECO:0000256" key="1">
    <source>
        <dbReference type="SAM" id="Phobius"/>
    </source>
</evidence>
<proteinExistence type="predicted"/>
<name>A0AAV4J8V7_9GAST</name>
<keyword evidence="1" id="KW-0812">Transmembrane</keyword>
<keyword evidence="3" id="KW-1185">Reference proteome</keyword>
<feature type="transmembrane region" description="Helical" evidence="1">
    <location>
        <begin position="39"/>
        <end position="68"/>
    </location>
</feature>
<evidence type="ECO:0000313" key="2">
    <source>
        <dbReference type="EMBL" id="GFS19214.1"/>
    </source>
</evidence>
<feature type="transmembrane region" description="Helical" evidence="1">
    <location>
        <begin position="116"/>
        <end position="136"/>
    </location>
</feature>
<dbReference type="Proteomes" id="UP000762676">
    <property type="component" value="Unassembled WGS sequence"/>
</dbReference>
<protein>
    <submittedName>
        <fullName evidence="2">Uncharacterized protein</fullName>
    </submittedName>
</protein>
<gene>
    <name evidence="2" type="ORF">ElyMa_001540300</name>
</gene>